<feature type="domain" description="TonB-dependent receptor plug" evidence="17">
    <location>
        <begin position="58"/>
        <end position="164"/>
    </location>
</feature>
<evidence type="ECO:0000256" key="2">
    <source>
        <dbReference type="ARBA" id="ARBA00022448"/>
    </source>
</evidence>
<keyword evidence="6 15" id="KW-0732">Signal</keyword>
<keyword evidence="4" id="KW-0410">Iron transport</keyword>
<keyword evidence="7" id="KW-0408">Iron</keyword>
<keyword evidence="10 12" id="KW-0472">Membrane</keyword>
<evidence type="ECO:0000256" key="11">
    <source>
        <dbReference type="ARBA" id="ARBA00023237"/>
    </source>
</evidence>
<evidence type="ECO:0000256" key="10">
    <source>
        <dbReference type="ARBA" id="ARBA00023136"/>
    </source>
</evidence>
<evidence type="ECO:0000256" key="13">
    <source>
        <dbReference type="PROSITE-ProRule" id="PRU10144"/>
    </source>
</evidence>
<evidence type="ECO:0000259" key="16">
    <source>
        <dbReference type="Pfam" id="PF00593"/>
    </source>
</evidence>
<feature type="domain" description="TonB-dependent receptor-like beta-barrel" evidence="16">
    <location>
        <begin position="295"/>
        <end position="715"/>
    </location>
</feature>
<evidence type="ECO:0000259" key="17">
    <source>
        <dbReference type="Pfam" id="PF07715"/>
    </source>
</evidence>
<dbReference type="RefSeq" id="WP_317517587.1">
    <property type="nucleotide sequence ID" value="NZ_JAPTHD010000007.1"/>
</dbReference>
<dbReference type="PANTHER" id="PTHR32552:SF81">
    <property type="entry name" value="TONB-DEPENDENT OUTER MEMBRANE RECEPTOR"/>
    <property type="match status" value="1"/>
</dbReference>
<evidence type="ECO:0000256" key="8">
    <source>
        <dbReference type="ARBA" id="ARBA00023065"/>
    </source>
</evidence>
<comment type="subcellular location">
    <subcellularLocation>
        <location evidence="1 12">Cell outer membrane</location>
        <topology evidence="1 12">Multi-pass membrane protein</topology>
    </subcellularLocation>
</comment>
<evidence type="ECO:0000256" key="6">
    <source>
        <dbReference type="ARBA" id="ARBA00022729"/>
    </source>
</evidence>
<dbReference type="PANTHER" id="PTHR32552">
    <property type="entry name" value="FERRICHROME IRON RECEPTOR-RELATED"/>
    <property type="match status" value="1"/>
</dbReference>
<dbReference type="SUPFAM" id="SSF56935">
    <property type="entry name" value="Porins"/>
    <property type="match status" value="1"/>
</dbReference>
<dbReference type="InterPro" id="IPR036942">
    <property type="entry name" value="Beta-barrel_TonB_sf"/>
</dbReference>
<accession>A0ABU3ZZM1</accession>
<feature type="chain" id="PRO_5045213810" evidence="15">
    <location>
        <begin position="37"/>
        <end position="749"/>
    </location>
</feature>
<keyword evidence="11 12" id="KW-0998">Cell outer membrane</keyword>
<dbReference type="PROSITE" id="PS52016">
    <property type="entry name" value="TONB_DEPENDENT_REC_3"/>
    <property type="match status" value="1"/>
</dbReference>
<evidence type="ECO:0000256" key="3">
    <source>
        <dbReference type="ARBA" id="ARBA00022452"/>
    </source>
</evidence>
<reference evidence="19" key="1">
    <citation type="journal article" date="2022" name="J Environ Chem Eng">
        <title>Biodegradation of petroleum oil using a constructed nonpathogenic and heavy metal-tolerant bacterial consortium isolated from marine sponges.</title>
        <authorList>
            <person name="Dechsakulwatana C."/>
            <person name="Rungsihiranrut A."/>
            <person name="Muangchinda C."/>
            <person name="Ningthoujam R."/>
            <person name="Klankeo P."/>
            <person name="Pinyakong O."/>
        </authorList>
    </citation>
    <scope>NUCLEOTIDE SEQUENCE [LARGE SCALE GENOMIC DNA]</scope>
    <source>
        <strain evidence="19">MO2-4</strain>
    </source>
</reference>
<comment type="similarity">
    <text evidence="12 14">Belongs to the TonB-dependent receptor family.</text>
</comment>
<evidence type="ECO:0000256" key="9">
    <source>
        <dbReference type="ARBA" id="ARBA00023077"/>
    </source>
</evidence>
<dbReference type="Gene3D" id="2.40.170.20">
    <property type="entry name" value="TonB-dependent receptor, beta-barrel domain"/>
    <property type="match status" value="1"/>
</dbReference>
<gene>
    <name evidence="18" type="ORF">O0R41_15125</name>
</gene>
<feature type="signal peptide" evidence="15">
    <location>
        <begin position="1"/>
        <end position="36"/>
    </location>
</feature>
<keyword evidence="5 12" id="KW-0812">Transmembrane</keyword>
<evidence type="ECO:0000256" key="4">
    <source>
        <dbReference type="ARBA" id="ARBA00022496"/>
    </source>
</evidence>
<evidence type="ECO:0000256" key="1">
    <source>
        <dbReference type="ARBA" id="ARBA00004571"/>
    </source>
</evidence>
<dbReference type="PROSITE" id="PS01156">
    <property type="entry name" value="TONB_DEPENDENT_REC_2"/>
    <property type="match status" value="1"/>
</dbReference>
<sequence>MGNVRTMCSKSVRKSRFLTAGTLASVAVLTPVCAEAQDVKDAGIAEIIVTAQKRAENQQNVPIAVTAVSSDTLEKLGIADTSDLKNVAPSLNFSTAVGGFGLPRIRGVGSTGVGPGIENPVATYIDGVYISSPIGALTGLSDIEQVAVLKGPQGTLFGRNATGGLIQITTRKPSDTPTADFRIGYGNYQTVTASGYVSGGIAHNLAASIAAKYENRDDGFGTNVFTGNEIGAQRQFTTRGKLRWESDDAATAIQISGDYADTQAVSPAFRPISPNVLNQLAGGGRRDIDSDIDPVLRSKQYGGSLDIEHDFGSVSLKSLSAYRKMRLYVAFDPDGTTESDWAFIPGANGPAAGFAHGYIIQNTQIDEQFTQEIQLLSSDSGPFTWVVGGFYMWSKGLFAPGYSVNAFQNAIGLYTEVNSQQTLNSFAGFAQGTYKLGDATNFTAGLRYTHDKREASGVRQVFSAATGEPLAVQTPPLGVEENYSDTFPRMTWRLSVDHRFSPEVMAYASYNRGFRSAAYVVANFGLETALSNKVLKPEIIDAYEIGLKTDLFDRRLRFNVAGYYYDQKNVQVMQIRNGIQTVYNADGAKIYGIDADIYFRPVPALTINGGVNWTHARYKSFTNAQITIPNPSGGNTITTGDATGKRLQNVPDWTLSLGASYEMGPVTISANYYHNDGWPADPDNRLRQKAYDLVDASVNFDLGGGASVNIWGKNLTNAFYFQQLGASNFADNGVQANPRTYGVTLGYSF</sequence>
<dbReference type="CDD" id="cd01347">
    <property type="entry name" value="ligand_gated_channel"/>
    <property type="match status" value="1"/>
</dbReference>
<evidence type="ECO:0000256" key="5">
    <source>
        <dbReference type="ARBA" id="ARBA00022692"/>
    </source>
</evidence>
<evidence type="ECO:0000313" key="18">
    <source>
        <dbReference type="EMBL" id="MDV5824937.1"/>
    </source>
</evidence>
<keyword evidence="8" id="KW-0406">Ion transport</keyword>
<dbReference type="InterPro" id="IPR010917">
    <property type="entry name" value="TonB_rcpt_CS"/>
</dbReference>
<organism evidence="18 19">
    <name type="scientific">Sphingobium naphthae</name>
    <dbReference type="NCBI Taxonomy" id="1886786"/>
    <lineage>
        <taxon>Bacteria</taxon>
        <taxon>Pseudomonadati</taxon>
        <taxon>Pseudomonadota</taxon>
        <taxon>Alphaproteobacteria</taxon>
        <taxon>Sphingomonadales</taxon>
        <taxon>Sphingomonadaceae</taxon>
        <taxon>Sphingobium</taxon>
    </lineage>
</organism>
<dbReference type="InterPro" id="IPR012910">
    <property type="entry name" value="Plug_dom"/>
</dbReference>
<keyword evidence="18" id="KW-0675">Receptor</keyword>
<comment type="caution">
    <text evidence="18">The sequence shown here is derived from an EMBL/GenBank/DDBJ whole genome shotgun (WGS) entry which is preliminary data.</text>
</comment>
<keyword evidence="19" id="KW-1185">Reference proteome</keyword>
<evidence type="ECO:0000256" key="7">
    <source>
        <dbReference type="ARBA" id="ARBA00023004"/>
    </source>
</evidence>
<evidence type="ECO:0000256" key="15">
    <source>
        <dbReference type="SAM" id="SignalP"/>
    </source>
</evidence>
<proteinExistence type="inferred from homology"/>
<dbReference type="InterPro" id="IPR039426">
    <property type="entry name" value="TonB-dep_rcpt-like"/>
</dbReference>
<protein>
    <submittedName>
        <fullName evidence="18">TonB-dependent receptor</fullName>
    </submittedName>
</protein>
<dbReference type="InterPro" id="IPR000531">
    <property type="entry name" value="Beta-barrel_TonB"/>
</dbReference>
<evidence type="ECO:0000256" key="14">
    <source>
        <dbReference type="RuleBase" id="RU003357"/>
    </source>
</evidence>
<keyword evidence="2 12" id="KW-0813">Transport</keyword>
<feature type="short sequence motif" description="TonB C-terminal box" evidence="13">
    <location>
        <begin position="732"/>
        <end position="749"/>
    </location>
</feature>
<dbReference type="Pfam" id="PF07715">
    <property type="entry name" value="Plug"/>
    <property type="match status" value="1"/>
</dbReference>
<dbReference type="EMBL" id="JAPTHD010000007">
    <property type="protein sequence ID" value="MDV5824937.1"/>
    <property type="molecule type" value="Genomic_DNA"/>
</dbReference>
<dbReference type="Pfam" id="PF00593">
    <property type="entry name" value="TonB_dep_Rec_b-barrel"/>
    <property type="match status" value="1"/>
</dbReference>
<keyword evidence="3 12" id="KW-1134">Transmembrane beta strand</keyword>
<evidence type="ECO:0000256" key="12">
    <source>
        <dbReference type="PROSITE-ProRule" id="PRU01360"/>
    </source>
</evidence>
<keyword evidence="9 14" id="KW-0798">TonB box</keyword>
<name>A0ABU3ZZM1_9SPHN</name>
<evidence type="ECO:0000313" key="19">
    <source>
        <dbReference type="Proteomes" id="UP001185984"/>
    </source>
</evidence>
<dbReference type="Proteomes" id="UP001185984">
    <property type="component" value="Unassembled WGS sequence"/>
</dbReference>